<reference evidence="1" key="1">
    <citation type="submission" date="2016-09" db="EMBL/GenBank/DDBJ databases">
        <title>The Complete Genome of Burkholderia sprentiae wsm5005.</title>
        <authorList>
            <person name="De Meyer S."/>
            <person name="Wang P."/>
            <person name="Terpolilli J."/>
        </authorList>
    </citation>
    <scope>NUCLEOTIDE SEQUENCE</scope>
    <source>
        <strain evidence="1">WSM5005</strain>
        <plasmid evidence="1">pl3WSM5005</plasmid>
    </source>
</reference>
<dbReference type="EMBL" id="CP017564">
    <property type="protein sequence ID" value="APA90290.1"/>
    <property type="molecule type" value="Genomic_DNA"/>
</dbReference>
<keyword evidence="2" id="KW-1185">Reference proteome</keyword>
<keyword evidence="1" id="KW-0614">Plasmid</keyword>
<sequence length="84" mass="9693">MPPDFGHMLFVFFAVLTPVVAVFVLLFVRESKRTPKETFFLGEYEIDAQADLSDGAWVRVRKSQGDRKWGRKMVKIIGQQVTFL</sequence>
<proteinExistence type="predicted"/>
<protein>
    <submittedName>
        <fullName evidence="1">Uncharacterized protein</fullName>
    </submittedName>
</protein>
<dbReference type="Proteomes" id="UP000179860">
    <property type="component" value="Plasmid pl3WSM5005"/>
</dbReference>
<name>A0ACA8AX70_9BURK</name>
<gene>
    <name evidence="1" type="ORF">BJG93_34835</name>
</gene>
<geneLocation type="plasmid" evidence="1 2">
    <name>pl3WSM5005</name>
</geneLocation>
<evidence type="ECO:0000313" key="1">
    <source>
        <dbReference type="EMBL" id="APA90290.1"/>
    </source>
</evidence>
<accession>A0ACA8AX70</accession>
<organism evidence="1 2">
    <name type="scientific">Paraburkholderia sprentiae WSM5005</name>
    <dbReference type="NCBI Taxonomy" id="754502"/>
    <lineage>
        <taxon>Bacteria</taxon>
        <taxon>Pseudomonadati</taxon>
        <taxon>Pseudomonadota</taxon>
        <taxon>Betaproteobacteria</taxon>
        <taxon>Burkholderiales</taxon>
        <taxon>Burkholderiaceae</taxon>
        <taxon>Paraburkholderia</taxon>
    </lineage>
</organism>
<reference evidence="1" key="2">
    <citation type="submission" date="2021-06" db="EMBL/GenBank/DDBJ databases">
        <authorList>
            <person name="Rogers T.H."/>
            <person name="Ramsay J.P."/>
            <person name="Wang P."/>
            <person name="Terpolilli J."/>
        </authorList>
    </citation>
    <scope>NUCLEOTIDE SEQUENCE</scope>
    <source>
        <strain evidence="1">WSM5005</strain>
        <plasmid evidence="1">pl3WSM5005</plasmid>
    </source>
</reference>
<evidence type="ECO:0000313" key="2">
    <source>
        <dbReference type="Proteomes" id="UP000179860"/>
    </source>
</evidence>